<dbReference type="Proteomes" id="UP000663851">
    <property type="component" value="Unassembled WGS sequence"/>
</dbReference>
<accession>A0A820YTP0</accession>
<dbReference type="PANTHER" id="PTHR21345">
    <property type="entry name" value="SPIRE"/>
    <property type="match status" value="1"/>
</dbReference>
<dbReference type="GO" id="GO:0005938">
    <property type="term" value="C:cell cortex"/>
    <property type="evidence" value="ECO:0007669"/>
    <property type="project" value="TreeGrafter"/>
</dbReference>
<dbReference type="GO" id="GO:0051295">
    <property type="term" value="P:establishment of meiotic spindle localization"/>
    <property type="evidence" value="ECO:0007669"/>
    <property type="project" value="TreeGrafter"/>
</dbReference>
<protein>
    <submittedName>
        <fullName evidence="4">Uncharacterized protein</fullName>
    </submittedName>
</protein>
<evidence type="ECO:0000313" key="2">
    <source>
        <dbReference type="EMBL" id="CAF3040914.1"/>
    </source>
</evidence>
<dbReference type="GO" id="GO:0045010">
    <property type="term" value="P:actin nucleation"/>
    <property type="evidence" value="ECO:0007669"/>
    <property type="project" value="InterPro"/>
</dbReference>
<reference evidence="4" key="1">
    <citation type="submission" date="2021-02" db="EMBL/GenBank/DDBJ databases">
        <authorList>
            <person name="Nowell W R."/>
        </authorList>
    </citation>
    <scope>NUCLEOTIDE SEQUENCE</scope>
</reference>
<feature type="region of interest" description="Disordered" evidence="1">
    <location>
        <begin position="199"/>
        <end position="236"/>
    </location>
</feature>
<dbReference type="AlphaFoldDB" id="A0A820YTP0"/>
<dbReference type="Proteomes" id="UP000663825">
    <property type="component" value="Unassembled WGS sequence"/>
</dbReference>
<dbReference type="OrthoDB" id="10040168at2759"/>
<dbReference type="PANTHER" id="PTHR21345:SF3">
    <property type="entry name" value="PROTEIN SPIRE"/>
    <property type="match status" value="1"/>
</dbReference>
<proteinExistence type="predicted"/>
<dbReference type="InterPro" id="IPR011011">
    <property type="entry name" value="Znf_FYVE_PHD"/>
</dbReference>
<dbReference type="GO" id="GO:0036089">
    <property type="term" value="P:cleavage furrow formation"/>
    <property type="evidence" value="ECO:0007669"/>
    <property type="project" value="TreeGrafter"/>
</dbReference>
<dbReference type="EMBL" id="CAJNXB010000262">
    <property type="protein sequence ID" value="CAF3040914.1"/>
    <property type="molecule type" value="Genomic_DNA"/>
</dbReference>
<dbReference type="GO" id="GO:0008017">
    <property type="term" value="F:microtubule binding"/>
    <property type="evidence" value="ECO:0007669"/>
    <property type="project" value="TreeGrafter"/>
</dbReference>
<dbReference type="GO" id="GO:0051639">
    <property type="term" value="P:actin filament network formation"/>
    <property type="evidence" value="ECO:0007669"/>
    <property type="project" value="TreeGrafter"/>
</dbReference>
<evidence type="ECO:0000313" key="3">
    <source>
        <dbReference type="EMBL" id="CAF3288507.1"/>
    </source>
</evidence>
<feature type="compositionally biased region" description="Polar residues" evidence="1">
    <location>
        <begin position="213"/>
        <end position="223"/>
    </location>
</feature>
<comment type="caution">
    <text evidence="4">The sequence shown here is derived from an EMBL/GenBank/DDBJ whole genome shotgun (WGS) entry which is preliminary data.</text>
</comment>
<name>A0A820YTP0_9BILA</name>
<evidence type="ECO:0000313" key="4">
    <source>
        <dbReference type="EMBL" id="CAF4553086.1"/>
    </source>
</evidence>
<dbReference type="EMBL" id="CAJNYD010000692">
    <property type="protein sequence ID" value="CAF3288507.1"/>
    <property type="molecule type" value="Genomic_DNA"/>
</dbReference>
<dbReference type="GO" id="GO:0003779">
    <property type="term" value="F:actin binding"/>
    <property type="evidence" value="ECO:0007669"/>
    <property type="project" value="InterPro"/>
</dbReference>
<dbReference type="GO" id="GO:0048193">
    <property type="term" value="P:Golgi vesicle transport"/>
    <property type="evidence" value="ECO:0007669"/>
    <property type="project" value="TreeGrafter"/>
</dbReference>
<dbReference type="EMBL" id="CAJOBO010005899">
    <property type="protein sequence ID" value="CAF4553086.1"/>
    <property type="molecule type" value="Genomic_DNA"/>
</dbReference>
<dbReference type="InterPro" id="IPR029901">
    <property type="entry name" value="Spire"/>
</dbReference>
<dbReference type="GO" id="GO:0040038">
    <property type="term" value="P:polar body extrusion after meiotic divisions"/>
    <property type="evidence" value="ECO:0007669"/>
    <property type="project" value="TreeGrafter"/>
</dbReference>
<evidence type="ECO:0000256" key="1">
    <source>
        <dbReference type="SAM" id="MobiDB-lite"/>
    </source>
</evidence>
<evidence type="ECO:0000313" key="5">
    <source>
        <dbReference type="Proteomes" id="UP000663851"/>
    </source>
</evidence>
<gene>
    <name evidence="4" type="ORF">HFQ381_LOCUS30996</name>
    <name evidence="3" type="ORF">LUA448_LOCUS7033</name>
    <name evidence="2" type="ORF">TIS948_LOCUS3514</name>
</gene>
<dbReference type="GO" id="GO:0030041">
    <property type="term" value="P:actin filament polymerization"/>
    <property type="evidence" value="ECO:0007669"/>
    <property type="project" value="TreeGrafter"/>
</dbReference>
<sequence length="260" mass="30442">MSKQSLTRTCSLRKRVRPMADIYEEDDNQRRDLSGRKRVDVVQCLLDSSSDEVDNDHIDVRKPTNILWLTFNEICHIRYVLVQTSLITDKQYSDIHDGRICFQCRKTINIFSFLSFILRFNNHQRCFICKQVICKRCSQYNFVPPSSKLSIPIRIQNLIKLSSRTTNQSSNENITKPNAQTKTLCYDCLQIFDEHMHTSQPRRIPPISPLRRTNSLPPLSSKNLAEHRHTHHRCRRRPVQVTNSRFEKATITTTSPLTDL</sequence>
<dbReference type="GO" id="GO:0030659">
    <property type="term" value="C:cytoplasmic vesicle membrane"/>
    <property type="evidence" value="ECO:0007669"/>
    <property type="project" value="TreeGrafter"/>
</dbReference>
<organism evidence="4 5">
    <name type="scientific">Rotaria socialis</name>
    <dbReference type="NCBI Taxonomy" id="392032"/>
    <lineage>
        <taxon>Eukaryota</taxon>
        <taxon>Metazoa</taxon>
        <taxon>Spiralia</taxon>
        <taxon>Gnathifera</taxon>
        <taxon>Rotifera</taxon>
        <taxon>Eurotatoria</taxon>
        <taxon>Bdelloidea</taxon>
        <taxon>Philodinida</taxon>
        <taxon>Philodinidae</taxon>
        <taxon>Rotaria</taxon>
    </lineage>
</organism>
<dbReference type="SUPFAM" id="SSF57903">
    <property type="entry name" value="FYVE/PHD zinc finger"/>
    <property type="match status" value="1"/>
</dbReference>
<dbReference type="Proteomes" id="UP000663833">
    <property type="component" value="Unassembled WGS sequence"/>
</dbReference>